<organism evidence="1 2">
    <name type="scientific">Flavobacterium aurantiibacter</name>
    <dbReference type="NCBI Taxonomy" id="2023067"/>
    <lineage>
        <taxon>Bacteria</taxon>
        <taxon>Pseudomonadati</taxon>
        <taxon>Bacteroidota</taxon>
        <taxon>Flavobacteriia</taxon>
        <taxon>Flavobacteriales</taxon>
        <taxon>Flavobacteriaceae</taxon>
        <taxon>Flavobacterium</taxon>
    </lineage>
</organism>
<evidence type="ECO:0000313" key="1">
    <source>
        <dbReference type="EMBL" id="OYQ45193.1"/>
    </source>
</evidence>
<dbReference type="AlphaFoldDB" id="A0A255ZUN4"/>
<dbReference type="Proteomes" id="UP000216035">
    <property type="component" value="Unassembled WGS sequence"/>
</dbReference>
<keyword evidence="2" id="KW-1185">Reference proteome</keyword>
<comment type="caution">
    <text evidence="1">The sequence shown here is derived from an EMBL/GenBank/DDBJ whole genome shotgun (WGS) entry which is preliminary data.</text>
</comment>
<gene>
    <name evidence="1" type="ORF">CHX27_06595</name>
</gene>
<accession>A0A255ZUN4</accession>
<dbReference type="EMBL" id="NOXX01000185">
    <property type="protein sequence ID" value="OYQ45193.1"/>
    <property type="molecule type" value="Genomic_DNA"/>
</dbReference>
<sequence length="74" mass="7971">MGVSPRIHPNENVSLGGVAPFAASGTNRAKQLQALARASVGRRTKPQLLSPFRASFPLPSLTRKNQIHVELITI</sequence>
<protein>
    <submittedName>
        <fullName evidence="1">Uncharacterized protein</fullName>
    </submittedName>
</protein>
<proteinExistence type="predicted"/>
<evidence type="ECO:0000313" key="2">
    <source>
        <dbReference type="Proteomes" id="UP000216035"/>
    </source>
</evidence>
<name>A0A255ZUN4_9FLAO</name>
<reference evidence="1 2" key="1">
    <citation type="submission" date="2017-07" db="EMBL/GenBank/DDBJ databases">
        <title>Flavobacterium cyanobacteriorum sp. nov., isolated from cyanobacterial aggregates in a eutrophic lake.</title>
        <authorList>
            <person name="Cai H."/>
        </authorList>
    </citation>
    <scope>NUCLEOTIDE SEQUENCE [LARGE SCALE GENOMIC DNA]</scope>
    <source>
        <strain evidence="1 2">TH167</strain>
    </source>
</reference>